<keyword evidence="3" id="KW-1185">Reference proteome</keyword>
<evidence type="ECO:0000313" key="3">
    <source>
        <dbReference type="Proteomes" id="UP001596383"/>
    </source>
</evidence>
<evidence type="ECO:0000256" key="1">
    <source>
        <dbReference type="SAM" id="MobiDB-lite"/>
    </source>
</evidence>
<proteinExistence type="predicted"/>
<evidence type="ECO:0000313" key="2">
    <source>
        <dbReference type="EMBL" id="MFC6764530.1"/>
    </source>
</evidence>
<dbReference type="Proteomes" id="UP001596383">
    <property type="component" value="Unassembled WGS sequence"/>
</dbReference>
<gene>
    <name evidence="2" type="ORF">ACFQE6_05615</name>
</gene>
<dbReference type="AlphaFoldDB" id="A0ABD5SN63"/>
<comment type="caution">
    <text evidence="2">The sequence shown here is derived from an EMBL/GenBank/DDBJ whole genome shotgun (WGS) entry which is preliminary data.</text>
</comment>
<organism evidence="2 3">
    <name type="scientific">Natrinema soli</name>
    <dbReference type="NCBI Taxonomy" id="1930624"/>
    <lineage>
        <taxon>Archaea</taxon>
        <taxon>Methanobacteriati</taxon>
        <taxon>Methanobacteriota</taxon>
        <taxon>Stenosarchaea group</taxon>
        <taxon>Halobacteria</taxon>
        <taxon>Halobacteriales</taxon>
        <taxon>Natrialbaceae</taxon>
        <taxon>Natrinema</taxon>
    </lineage>
</organism>
<sequence length="130" mass="13925">MVQTDGEPPMVAPQTVTLPAPSKSDHVAVLRADPDVSFIHVFPQDDDSKEIDSGLVTTVTVDGKSRSECWVSASALENADRLSIDTQSGQDLEAVSIDVEYRGGKHDSRNVFASGNRTGGRIRRLLTGSS</sequence>
<accession>A0ABD5SN63</accession>
<dbReference type="RefSeq" id="WP_273737590.1">
    <property type="nucleotide sequence ID" value="NZ_JAQIVI010000091.1"/>
</dbReference>
<feature type="region of interest" description="Disordered" evidence="1">
    <location>
        <begin position="1"/>
        <end position="20"/>
    </location>
</feature>
<reference evidence="2 3" key="1">
    <citation type="journal article" date="2019" name="Int. J. Syst. Evol. Microbiol.">
        <title>The Global Catalogue of Microorganisms (GCM) 10K type strain sequencing project: providing services to taxonomists for standard genome sequencing and annotation.</title>
        <authorList>
            <consortium name="The Broad Institute Genomics Platform"/>
            <consortium name="The Broad Institute Genome Sequencing Center for Infectious Disease"/>
            <person name="Wu L."/>
            <person name="Ma J."/>
        </authorList>
    </citation>
    <scope>NUCLEOTIDE SEQUENCE [LARGE SCALE GENOMIC DNA]</scope>
    <source>
        <strain evidence="2 3">LMG 29247</strain>
    </source>
</reference>
<name>A0ABD5SN63_9EURY</name>
<dbReference type="EMBL" id="JBHSWV010000091">
    <property type="protein sequence ID" value="MFC6764530.1"/>
    <property type="molecule type" value="Genomic_DNA"/>
</dbReference>
<protein>
    <submittedName>
        <fullName evidence="2">Uncharacterized protein</fullName>
    </submittedName>
</protein>